<evidence type="ECO:0000313" key="3">
    <source>
        <dbReference type="Proteomes" id="UP000187455"/>
    </source>
</evidence>
<dbReference type="AlphaFoldDB" id="A0A1R0GMJ8"/>
<protein>
    <submittedName>
        <fullName evidence="2">Uncharacterized protein</fullName>
    </submittedName>
</protein>
<name>A0A1R0GMJ8_9FUNG</name>
<feature type="compositionally biased region" description="Low complexity" evidence="1">
    <location>
        <begin position="78"/>
        <end position="96"/>
    </location>
</feature>
<dbReference type="Proteomes" id="UP000187455">
    <property type="component" value="Unassembled WGS sequence"/>
</dbReference>
<keyword evidence="3" id="KW-1185">Reference proteome</keyword>
<evidence type="ECO:0000256" key="1">
    <source>
        <dbReference type="SAM" id="MobiDB-lite"/>
    </source>
</evidence>
<reference evidence="2 3" key="1">
    <citation type="journal article" date="2016" name="Mol. Biol. Evol.">
        <title>Genome-Wide Survey of Gut Fungi (Harpellales) Reveals the First Horizontally Transferred Ubiquitin Gene from a Mosquito Host.</title>
        <authorList>
            <person name="Wang Y."/>
            <person name="White M.M."/>
            <person name="Kvist S."/>
            <person name="Moncalvo J.M."/>
        </authorList>
    </citation>
    <scope>NUCLEOTIDE SEQUENCE [LARGE SCALE GENOMIC DNA]</scope>
    <source>
        <strain evidence="2 3">ALG-7-W6</strain>
    </source>
</reference>
<comment type="caution">
    <text evidence="2">The sequence shown here is derived from an EMBL/GenBank/DDBJ whole genome shotgun (WGS) entry which is preliminary data.</text>
</comment>
<evidence type="ECO:0000313" key="2">
    <source>
        <dbReference type="EMBL" id="OLY78110.1"/>
    </source>
</evidence>
<gene>
    <name evidence="2" type="ORF">AYI68_g7848</name>
</gene>
<proteinExistence type="predicted"/>
<sequence length="96" mass="10412">MQLSAETSGQILLPTPTIHIPPVFTCKKLTWELGPELNESSSEEDTSSSITGSPAKLTDEYKFLPNSRTSEEEDTEVSLPLSTATSLQASTSRENP</sequence>
<organism evidence="2 3">
    <name type="scientific">Smittium mucronatum</name>
    <dbReference type="NCBI Taxonomy" id="133383"/>
    <lineage>
        <taxon>Eukaryota</taxon>
        <taxon>Fungi</taxon>
        <taxon>Fungi incertae sedis</taxon>
        <taxon>Zoopagomycota</taxon>
        <taxon>Kickxellomycotina</taxon>
        <taxon>Harpellomycetes</taxon>
        <taxon>Harpellales</taxon>
        <taxon>Legeriomycetaceae</taxon>
        <taxon>Smittium</taxon>
    </lineage>
</organism>
<feature type="region of interest" description="Disordered" evidence="1">
    <location>
        <begin position="35"/>
        <end position="96"/>
    </location>
</feature>
<dbReference type="EMBL" id="LSSL01007209">
    <property type="protein sequence ID" value="OLY78110.1"/>
    <property type="molecule type" value="Genomic_DNA"/>
</dbReference>
<accession>A0A1R0GMJ8</accession>